<evidence type="ECO:0000313" key="7">
    <source>
        <dbReference type="RefSeq" id="XP_016045353.1"/>
    </source>
</evidence>
<evidence type="ECO:0000259" key="5">
    <source>
        <dbReference type="Pfam" id="PF08840"/>
    </source>
</evidence>
<dbReference type="AlphaFoldDB" id="A0A1S3WG44"/>
<evidence type="ECO:0000313" key="6">
    <source>
        <dbReference type="Proteomes" id="UP001652624"/>
    </source>
</evidence>
<dbReference type="GO" id="GO:0006631">
    <property type="term" value="P:fatty acid metabolic process"/>
    <property type="evidence" value="ECO:0007669"/>
    <property type="project" value="UniProtKB-KW"/>
</dbReference>
<dbReference type="FunFam" id="2.60.40.2240:FF:000001">
    <property type="entry name" value="acyl-coenzyme A thioesterase 4"/>
    <property type="match status" value="1"/>
</dbReference>
<dbReference type="GeneID" id="103116827"/>
<accession>A0A1S3WG44</accession>
<protein>
    <submittedName>
        <fullName evidence="7">Bile acid-CoA:amino acid N-acyltransferase isoform X1</fullName>
    </submittedName>
</protein>
<organism evidence="6 7">
    <name type="scientific">Erinaceus europaeus</name>
    <name type="common">Western European hedgehog</name>
    <dbReference type="NCBI Taxonomy" id="9365"/>
    <lineage>
        <taxon>Eukaryota</taxon>
        <taxon>Metazoa</taxon>
        <taxon>Chordata</taxon>
        <taxon>Craniata</taxon>
        <taxon>Vertebrata</taxon>
        <taxon>Euteleostomi</taxon>
        <taxon>Mammalia</taxon>
        <taxon>Eutheria</taxon>
        <taxon>Laurasiatheria</taxon>
        <taxon>Eulipotyphla</taxon>
        <taxon>Erinaceidae</taxon>
        <taxon>Erinaceinae</taxon>
        <taxon>Erinaceus</taxon>
    </lineage>
</organism>
<dbReference type="GO" id="GO:0006637">
    <property type="term" value="P:acyl-CoA metabolic process"/>
    <property type="evidence" value="ECO:0007669"/>
    <property type="project" value="InterPro"/>
</dbReference>
<dbReference type="PIRSF" id="PIRSF016521">
    <property type="entry name" value="Acyl-CoA_hydro"/>
    <property type="match status" value="1"/>
</dbReference>
<dbReference type="PANTHER" id="PTHR10824:SF1">
    <property type="entry name" value="ACYL-COENZYME A AMINO ACID N-ACYLTRANSFERASE 1-RELATED"/>
    <property type="match status" value="1"/>
</dbReference>
<dbReference type="Pfam" id="PF08840">
    <property type="entry name" value="BAAT_C"/>
    <property type="match status" value="1"/>
</dbReference>
<reference evidence="7" key="1">
    <citation type="submission" date="2025-08" db="UniProtKB">
        <authorList>
            <consortium name="RefSeq"/>
        </authorList>
    </citation>
    <scope>IDENTIFICATION</scope>
</reference>
<feature type="domain" description="Acyl-CoA thioester hydrolase/bile acid-CoA amino acid N-acetyltransferase" evidence="4">
    <location>
        <begin position="51"/>
        <end position="178"/>
    </location>
</feature>
<dbReference type="PANTHER" id="PTHR10824">
    <property type="entry name" value="ACYL-COENZYME A THIOESTERASE-RELATED"/>
    <property type="match status" value="1"/>
</dbReference>
<feature type="active site" description="Charge relay system" evidence="3">
    <location>
        <position position="398"/>
    </location>
</feature>
<dbReference type="InterPro" id="IPR014940">
    <property type="entry name" value="BAAT_C"/>
</dbReference>
<dbReference type="Gene3D" id="3.40.50.1820">
    <property type="entry name" value="alpha/beta hydrolase"/>
    <property type="match status" value="1"/>
</dbReference>
<evidence type="ECO:0000256" key="2">
    <source>
        <dbReference type="ARBA" id="ARBA00022832"/>
    </source>
</evidence>
<dbReference type="InterPro" id="IPR029058">
    <property type="entry name" value="AB_hydrolase_fold"/>
</dbReference>
<gene>
    <name evidence="7" type="primary">BAAT</name>
</gene>
<keyword evidence="2" id="KW-0443">Lipid metabolism</keyword>
<dbReference type="InterPro" id="IPR042490">
    <property type="entry name" value="Thio_Ohase/BAAT_N"/>
</dbReference>
<feature type="active site" description="Charge relay system" evidence="3">
    <location>
        <position position="364"/>
    </location>
</feature>
<feature type="domain" description="BAAT/Acyl-CoA thioester hydrolase C-terminal" evidence="5">
    <location>
        <begin position="242"/>
        <end position="448"/>
    </location>
</feature>
<dbReference type="InParanoid" id="A0A1S3WG44"/>
<sequence length="455" mass="51274">MYRRCISLTKAVYRDCFGRKCTFDWRSEGRRHFCQLPMLQLTVTPASALVDEPVHIQVTGLLPSQMVTFKLSVKDDKGNLFHSRAFYKADETGKVDLQRHPSLGGDYVGLHPMGLFWSLKPEKMFGRLLKRDVNRPWEATVDLYDSVNYTESTLHPMEMSQTVQRWFIAPDVKREQVKAGRIRGALFLPPGEGPFPAVIDMFGSIGGLVEFRASLLASRGFATLALAYFAYEDLPTSLLELDLEYFEEAANFLVSHPKTQGPGIGVIGVSKGAEIALAMACYLKQVVATICINGPTAVCDASLRYKDEVHTPTSPHKEYVEFDLFRALRFRNYLAACEDELSEYNFLPVEKAEGQILFIIGEDDQCLQSKLLAEKALNKLRRQGKNNGKMLAYPGAGHLIEPPYTPLCYSSWSPGFPYPLLWGGEMVAHSVAQEQSWREILNFFREHLPGARNKL</sequence>
<dbReference type="FunFam" id="3.40.50.1820:FF:000024">
    <property type="entry name" value="acyl-coenzyme A thioesterase 4"/>
    <property type="match status" value="1"/>
</dbReference>
<evidence type="ECO:0000256" key="1">
    <source>
        <dbReference type="ARBA" id="ARBA00006538"/>
    </source>
</evidence>
<dbReference type="Gene3D" id="2.60.40.2240">
    <property type="entry name" value="Acyl-CoA thioester hydrolase/BAAT N-terminal domain"/>
    <property type="match status" value="1"/>
</dbReference>
<dbReference type="CTD" id="570"/>
<proteinExistence type="inferred from homology"/>
<dbReference type="RefSeq" id="XP_016045353.1">
    <property type="nucleotide sequence ID" value="XM_016189867.2"/>
</dbReference>
<dbReference type="GO" id="GO:0005777">
    <property type="term" value="C:peroxisome"/>
    <property type="evidence" value="ECO:0007669"/>
    <property type="project" value="TreeGrafter"/>
</dbReference>
<name>A0A1S3WG44_ERIEU</name>
<comment type="similarity">
    <text evidence="1">Belongs to the C/M/P thioester hydrolase family.</text>
</comment>
<feature type="active site" description="Charge relay system" evidence="3">
    <location>
        <position position="270"/>
    </location>
</feature>
<keyword evidence="2" id="KW-0276">Fatty acid metabolism</keyword>
<evidence type="ECO:0000256" key="3">
    <source>
        <dbReference type="PIRSR" id="PIRSR016521-1"/>
    </source>
</evidence>
<dbReference type="SUPFAM" id="SSF53474">
    <property type="entry name" value="alpha/beta-Hydrolases"/>
    <property type="match status" value="1"/>
</dbReference>
<dbReference type="InterPro" id="IPR006862">
    <property type="entry name" value="Thio_Ohase/aa_AcTrfase"/>
</dbReference>
<evidence type="ECO:0000259" key="4">
    <source>
        <dbReference type="Pfam" id="PF04775"/>
    </source>
</evidence>
<keyword evidence="6" id="KW-1185">Reference proteome</keyword>
<dbReference type="GO" id="GO:0047617">
    <property type="term" value="F:fatty acyl-CoA hydrolase activity"/>
    <property type="evidence" value="ECO:0007669"/>
    <property type="project" value="TreeGrafter"/>
</dbReference>
<dbReference type="OrthoDB" id="6347013at2759"/>
<dbReference type="Proteomes" id="UP001652624">
    <property type="component" value="Chromosome 10"/>
</dbReference>
<dbReference type="InterPro" id="IPR016662">
    <property type="entry name" value="Acyl-CoA_thioEstase_long-chain"/>
</dbReference>
<dbReference type="Pfam" id="PF04775">
    <property type="entry name" value="Bile_Hydr_Trans"/>
    <property type="match status" value="1"/>
</dbReference>